<proteinExistence type="predicted"/>
<keyword evidence="2" id="KW-1185">Reference proteome</keyword>
<name>A0AC61DIT8_9FIRM</name>
<comment type="caution">
    <text evidence="1">The sequence shown here is derived from an EMBL/GenBank/DDBJ whole genome shotgun (WGS) entry which is preliminary data.</text>
</comment>
<accession>A0AC61DIT8</accession>
<gene>
    <name evidence="1" type="ORF">CS063_01390</name>
</gene>
<evidence type="ECO:0000313" key="1">
    <source>
        <dbReference type="EMBL" id="PHV72157.1"/>
    </source>
</evidence>
<evidence type="ECO:0000313" key="2">
    <source>
        <dbReference type="Proteomes" id="UP000224460"/>
    </source>
</evidence>
<organism evidence="1 2">
    <name type="scientific">Sporanaerobium hydrogeniformans</name>
    <dbReference type="NCBI Taxonomy" id="3072179"/>
    <lineage>
        <taxon>Bacteria</taxon>
        <taxon>Bacillati</taxon>
        <taxon>Bacillota</taxon>
        <taxon>Clostridia</taxon>
        <taxon>Lachnospirales</taxon>
        <taxon>Lachnospiraceae</taxon>
        <taxon>Sporanaerobium</taxon>
    </lineage>
</organism>
<sequence length="123" mass="13990">MLAGSKEEHDLYISQAIKNLVKEETSFNLVNREAFSDWMGVYGYIKEELEEASEALVDTAEEHEKLWRLIRNNAYTPELVLRTQVLVETALEIIHEAVHVAAVGMKAIEQLGGDPFGKRQEMD</sequence>
<protein>
    <submittedName>
        <fullName evidence="1">Uncharacterized protein</fullName>
    </submittedName>
</protein>
<dbReference type="EMBL" id="PEDL01000001">
    <property type="protein sequence ID" value="PHV72157.1"/>
    <property type="molecule type" value="Genomic_DNA"/>
</dbReference>
<reference evidence="1" key="1">
    <citation type="submission" date="2017-10" db="EMBL/GenBank/DDBJ databases">
        <title>Genome sequence of cellulolytic Lachnospiraceae bacterium XHS1971 isolated from hotspring sediment.</title>
        <authorList>
            <person name="Vasudevan G."/>
            <person name="Joshi A.J."/>
            <person name="Hivarkar S."/>
            <person name="Lanjekar V.B."/>
            <person name="Dhakephalkar P.K."/>
            <person name="Dagar S."/>
        </authorList>
    </citation>
    <scope>NUCLEOTIDE SEQUENCE</scope>
    <source>
        <strain evidence="1">XHS1971</strain>
    </source>
</reference>
<dbReference type="Proteomes" id="UP000224460">
    <property type="component" value="Unassembled WGS sequence"/>
</dbReference>